<dbReference type="EMBL" id="JBHUGZ010000007">
    <property type="protein sequence ID" value="MFD1983068.1"/>
    <property type="molecule type" value="Genomic_DNA"/>
</dbReference>
<comment type="caution">
    <text evidence="1">The sequence shown here is derived from an EMBL/GenBank/DDBJ whole genome shotgun (WGS) entry which is preliminary data.</text>
</comment>
<organism evidence="1 2">
    <name type="scientific">Mesorhizobium newzealandense</name>
    <dbReference type="NCBI Taxonomy" id="1300302"/>
    <lineage>
        <taxon>Bacteria</taxon>
        <taxon>Pseudomonadati</taxon>
        <taxon>Pseudomonadota</taxon>
        <taxon>Alphaproteobacteria</taxon>
        <taxon>Hyphomicrobiales</taxon>
        <taxon>Phyllobacteriaceae</taxon>
        <taxon>Mesorhizobium</taxon>
    </lineage>
</organism>
<evidence type="ECO:0000313" key="2">
    <source>
        <dbReference type="Proteomes" id="UP001597405"/>
    </source>
</evidence>
<name>A0ABW4U969_9HYPH</name>
<dbReference type="Proteomes" id="UP001597405">
    <property type="component" value="Unassembled WGS sequence"/>
</dbReference>
<gene>
    <name evidence="1" type="ORF">ACFSOZ_10325</name>
</gene>
<keyword evidence="2" id="KW-1185">Reference proteome</keyword>
<protein>
    <submittedName>
        <fullName evidence="1">Uncharacterized protein</fullName>
    </submittedName>
</protein>
<evidence type="ECO:0000313" key="1">
    <source>
        <dbReference type="EMBL" id="MFD1983068.1"/>
    </source>
</evidence>
<dbReference type="RefSeq" id="WP_379096878.1">
    <property type="nucleotide sequence ID" value="NZ_JBHUGZ010000007.1"/>
</dbReference>
<accession>A0ABW4U969</accession>
<proteinExistence type="predicted"/>
<sequence>MPYTKVSLVDDFADLRTLVFGAGEKRRLMDMRRSGAVEANAGGSAIATENRPLVAGLRDFSLS</sequence>
<reference evidence="2" key="1">
    <citation type="journal article" date="2019" name="Int. J. Syst. Evol. Microbiol.">
        <title>The Global Catalogue of Microorganisms (GCM) 10K type strain sequencing project: providing services to taxonomists for standard genome sequencing and annotation.</title>
        <authorList>
            <consortium name="The Broad Institute Genomics Platform"/>
            <consortium name="The Broad Institute Genome Sequencing Center for Infectious Disease"/>
            <person name="Wu L."/>
            <person name="Ma J."/>
        </authorList>
    </citation>
    <scope>NUCLEOTIDE SEQUENCE [LARGE SCALE GENOMIC DNA]</scope>
    <source>
        <strain evidence="2">CGMCC 1.16225</strain>
    </source>
</reference>